<accession>A0A5N0UTX0</accession>
<keyword evidence="4" id="KW-0106">Calcium</keyword>
<dbReference type="InterPro" id="IPR024607">
    <property type="entry name" value="Sulfatase_CS"/>
</dbReference>
<evidence type="ECO:0000313" key="7">
    <source>
        <dbReference type="EMBL" id="KAA9153598.1"/>
    </source>
</evidence>
<evidence type="ECO:0000259" key="6">
    <source>
        <dbReference type="Pfam" id="PF00884"/>
    </source>
</evidence>
<dbReference type="SUPFAM" id="SSF53649">
    <property type="entry name" value="Alkaline phosphatase-like"/>
    <property type="match status" value="1"/>
</dbReference>
<dbReference type="InterPro" id="IPR000917">
    <property type="entry name" value="Sulfatase_N"/>
</dbReference>
<organism evidence="7 8">
    <name type="scientific">Amycolatopsis acidicola</name>
    <dbReference type="NCBI Taxonomy" id="2596893"/>
    <lineage>
        <taxon>Bacteria</taxon>
        <taxon>Bacillati</taxon>
        <taxon>Actinomycetota</taxon>
        <taxon>Actinomycetes</taxon>
        <taxon>Pseudonocardiales</taxon>
        <taxon>Pseudonocardiaceae</taxon>
        <taxon>Amycolatopsis</taxon>
    </lineage>
</organism>
<dbReference type="PANTHER" id="PTHR42693">
    <property type="entry name" value="ARYLSULFATASE FAMILY MEMBER"/>
    <property type="match status" value="1"/>
</dbReference>
<dbReference type="AlphaFoldDB" id="A0A5N0UTX0"/>
<dbReference type="PROSITE" id="PS00523">
    <property type="entry name" value="SULFATASE_1"/>
    <property type="match status" value="1"/>
</dbReference>
<dbReference type="PANTHER" id="PTHR42693:SF33">
    <property type="entry name" value="ARYLSULFATASE"/>
    <property type="match status" value="1"/>
</dbReference>
<dbReference type="Proteomes" id="UP000319769">
    <property type="component" value="Unassembled WGS sequence"/>
</dbReference>
<proteinExistence type="inferred from homology"/>
<evidence type="ECO:0000313" key="8">
    <source>
        <dbReference type="Proteomes" id="UP000319769"/>
    </source>
</evidence>
<dbReference type="InterPro" id="IPR013320">
    <property type="entry name" value="ConA-like_dom_sf"/>
</dbReference>
<dbReference type="Gene3D" id="3.30.1120.10">
    <property type="match status" value="1"/>
</dbReference>
<dbReference type="InterPro" id="IPR050738">
    <property type="entry name" value="Sulfatase"/>
</dbReference>
<dbReference type="InterPro" id="IPR017850">
    <property type="entry name" value="Alkaline_phosphatase_core_sf"/>
</dbReference>
<protein>
    <submittedName>
        <fullName evidence="7">Arylsulfatase</fullName>
    </submittedName>
</protein>
<dbReference type="CDD" id="cd16025">
    <property type="entry name" value="PAS_like"/>
    <property type="match status" value="1"/>
</dbReference>
<dbReference type="GO" id="GO:0004065">
    <property type="term" value="F:arylsulfatase activity"/>
    <property type="evidence" value="ECO:0007669"/>
    <property type="project" value="TreeGrafter"/>
</dbReference>
<evidence type="ECO:0000256" key="2">
    <source>
        <dbReference type="ARBA" id="ARBA00022723"/>
    </source>
</evidence>
<evidence type="ECO:0000256" key="4">
    <source>
        <dbReference type="ARBA" id="ARBA00022837"/>
    </source>
</evidence>
<dbReference type="Pfam" id="PF00884">
    <property type="entry name" value="Sulfatase"/>
    <property type="match status" value="1"/>
</dbReference>
<dbReference type="GO" id="GO:0046872">
    <property type="term" value="F:metal ion binding"/>
    <property type="evidence" value="ECO:0007669"/>
    <property type="project" value="UniProtKB-KW"/>
</dbReference>
<dbReference type="Gene3D" id="3.40.720.10">
    <property type="entry name" value="Alkaline Phosphatase, subunit A"/>
    <property type="match status" value="1"/>
</dbReference>
<evidence type="ECO:0000256" key="1">
    <source>
        <dbReference type="ARBA" id="ARBA00008779"/>
    </source>
</evidence>
<feature type="domain" description="Sulfatase N-terminal" evidence="6">
    <location>
        <begin position="32"/>
        <end position="442"/>
    </location>
</feature>
<dbReference type="SUPFAM" id="SSF49899">
    <property type="entry name" value="Concanavalin A-like lectins/glucanases"/>
    <property type="match status" value="1"/>
</dbReference>
<keyword evidence="2" id="KW-0479">Metal-binding</keyword>
<gene>
    <name evidence="7" type="ORF">FPZ12_034005</name>
</gene>
<comment type="caution">
    <text evidence="7">The sequence shown here is derived from an EMBL/GenBank/DDBJ whole genome shotgun (WGS) entry which is preliminary data.</text>
</comment>
<keyword evidence="3" id="KW-0378">Hydrolase</keyword>
<name>A0A5N0UTX0_9PSEU</name>
<dbReference type="RefSeq" id="WP_144750156.1">
    <property type="nucleotide sequence ID" value="NZ_VMNW02000074.1"/>
</dbReference>
<evidence type="ECO:0000256" key="5">
    <source>
        <dbReference type="SAM" id="MobiDB-lite"/>
    </source>
</evidence>
<dbReference type="OrthoDB" id="9777306at2"/>
<reference evidence="7" key="1">
    <citation type="submission" date="2019-09" db="EMBL/GenBank/DDBJ databases">
        <authorList>
            <person name="Teo W.F.A."/>
            <person name="Duangmal K."/>
        </authorList>
    </citation>
    <scope>NUCLEOTIDE SEQUENCE [LARGE SCALE GENOMIC DNA]</scope>
    <source>
        <strain evidence="7">K81G1</strain>
    </source>
</reference>
<keyword evidence="8" id="KW-1185">Reference proteome</keyword>
<feature type="region of interest" description="Disordered" evidence="5">
    <location>
        <begin position="1"/>
        <end position="27"/>
    </location>
</feature>
<dbReference type="EMBL" id="VMNW02000074">
    <property type="protein sequence ID" value="KAA9153598.1"/>
    <property type="molecule type" value="Genomic_DNA"/>
</dbReference>
<comment type="similarity">
    <text evidence="1">Belongs to the sulfatase family.</text>
</comment>
<evidence type="ECO:0000256" key="3">
    <source>
        <dbReference type="ARBA" id="ARBA00022801"/>
    </source>
</evidence>
<sequence length="742" mass="82464">MTTASEPGHVGTTYADSRPWWPEPPRPPEGSPDIILVVLDDVGFGTLGCYGSEIATPAIDALAGNGLRYTNFHVTPLCSPTRASLLTGRNHHSVGMSLLSNADSGFPSKRGTITPHAATVAEVLKDNGYSTACYGKWHLAPLDQTSSVGPFDQWPLARGFERYYGFLEGISDQFYPELVQDNQRVEPPKTPEEGYHLTEDLVDHAIDFVSDQKSSAPDKPYFLYLALGTAHTPHQAPREYLERVRGRYDQGWDEVRAARHAEQLRAGVIPPGTDLAPRNDSVVPWDELPADDRRVMARMQEAFAAMVEHTDDQLARLFAHLERLGTRENTMIVLMSDNGASQEGGRDGTVNTIAYENGDSVTTAQNLAGLDEIGGPRNHSNYPWGWAQAANTPLKRYKQNTHAGGVRAPLVVSWPRGITDSGLRSQFHHVIDVAPTILDLVGADMPELRHGLPQLPVHGTSLRYTFGGADETTRRGTQYFEMYGHRAIWHEGWKAVAYHERGTSYDDDVWELYHLDEDFSECHNLAAQHPEVLQNLIGRWWSEAARYDVFPLDDRNFAERAARYHSASSPRRRRSYRYYPGMTRVPGGITPLIYDRSFTIEAAVDMTAGDEGVLVAHGDVCGGHVLYVRNGQLHYEYNHQGTRYHVAGPLHGSPERLAMRFTKTGQLCGKASLWCDDSEIGVGTIASTARFMIGWQGLTIGRDSLSPVSWDYPRGFAFTGALRHLDFTLADDGPFDVHEVID</sequence>